<evidence type="ECO:0000313" key="2">
    <source>
        <dbReference type="EMBL" id="QQA01327.1"/>
    </source>
</evidence>
<proteinExistence type="predicted"/>
<reference evidence="2 3" key="1">
    <citation type="submission" date="2020-11" db="EMBL/GenBank/DDBJ databases">
        <title>Treponema Peruensis nv. sp., first commensal Treponema isolated from human feces.</title>
        <authorList>
            <person name="Belkhou C."/>
            <person name="Raes J."/>
        </authorList>
    </citation>
    <scope>NUCLEOTIDE SEQUENCE [LARGE SCALE GENOMIC DNA]</scope>
    <source>
        <strain evidence="2 3">RCC2812</strain>
    </source>
</reference>
<name>A0A7T3RDV6_9SPIR</name>
<dbReference type="RefSeq" id="WP_198441905.1">
    <property type="nucleotide sequence ID" value="NZ_CBCSHE010000033.1"/>
</dbReference>
<organism evidence="2 3">
    <name type="scientific">Treponema peruense</name>
    <dbReference type="NCBI Taxonomy" id="2787628"/>
    <lineage>
        <taxon>Bacteria</taxon>
        <taxon>Pseudomonadati</taxon>
        <taxon>Spirochaetota</taxon>
        <taxon>Spirochaetia</taxon>
        <taxon>Spirochaetales</taxon>
        <taxon>Treponemataceae</taxon>
        <taxon>Treponema</taxon>
    </lineage>
</organism>
<evidence type="ECO:0000313" key="3">
    <source>
        <dbReference type="Proteomes" id="UP000595224"/>
    </source>
</evidence>
<protein>
    <submittedName>
        <fullName evidence="2">Uncharacterized protein</fullName>
    </submittedName>
</protein>
<sequence length="297" mass="32152">MGNAVALFKKYISLLDEVYKNASKSAVLDSNAANIANGAGANEFIVPKISMQGLADYSRNSGYVGGDVTLTNETIKANFDRGRSFTIDAMDNEETAGVAFGRLSSEFIRVKVVPEIDAFRFAVYAGKAGNSAKGVLATGEDAIKAITAAMSKMDDDEVPEESRILFVTPTIKRLIEAMDTTKSREIIANFGSRLVTVPQSRFYTAIDQLDGTTSGETEGGYVKHAATADPETAAGQNINFMIVEKSAVIQFEKHVVPSVFSPEENQSADGWKFNYRNYALCDVYENKTAGIYLHSVA</sequence>
<evidence type="ECO:0000313" key="1">
    <source>
        <dbReference type="EMBL" id="QQA00030.1"/>
    </source>
</evidence>
<accession>A0A7T3RDV6</accession>
<dbReference type="KEGG" id="tper:IWA51_01520"/>
<dbReference type="AlphaFoldDB" id="A0A7T3RDV6"/>
<keyword evidence="3" id="KW-1185">Reference proteome</keyword>
<dbReference type="EMBL" id="CP064936">
    <property type="protein sequence ID" value="QQA01327.1"/>
    <property type="molecule type" value="Genomic_DNA"/>
</dbReference>
<dbReference type="EMBL" id="CP064936">
    <property type="protein sequence ID" value="QQA00030.1"/>
    <property type="molecule type" value="Genomic_DNA"/>
</dbReference>
<dbReference type="Proteomes" id="UP000595224">
    <property type="component" value="Chromosome"/>
</dbReference>
<gene>
    <name evidence="2" type="ORF">IWA51_01520</name>
    <name evidence="1" type="ORF">IWA51_07000</name>
</gene>
<dbReference type="KEGG" id="tper:IWA51_07000"/>